<dbReference type="Pfam" id="PF02626">
    <property type="entry name" value="CT_A_B"/>
    <property type="match status" value="1"/>
</dbReference>
<keyword evidence="5" id="KW-0808">Transferase</keyword>
<evidence type="ECO:0000259" key="4">
    <source>
        <dbReference type="SMART" id="SM00797"/>
    </source>
</evidence>
<dbReference type="RefSeq" id="WP_148069926.1">
    <property type="nucleotide sequence ID" value="NZ_VRZA01000008.1"/>
</dbReference>
<dbReference type="GO" id="GO:0005524">
    <property type="term" value="F:ATP binding"/>
    <property type="evidence" value="ECO:0007669"/>
    <property type="project" value="UniProtKB-KW"/>
</dbReference>
<keyword evidence="2" id="KW-0378">Hydrolase</keyword>
<accession>A0A5C8ZS78</accession>
<dbReference type="PANTHER" id="PTHR43309:SF4">
    <property type="entry name" value="CARBOXYLTRANSFERASE DOMAIN-CONTAINING PROTEIN"/>
    <property type="match status" value="1"/>
</dbReference>
<keyword evidence="1" id="KW-0547">Nucleotide-binding</keyword>
<comment type="caution">
    <text evidence="5">The sequence shown here is derived from an EMBL/GenBank/DDBJ whole genome shotgun (WGS) entry which is preliminary data.</text>
</comment>
<protein>
    <submittedName>
        <fullName evidence="5">Biotin-dependent carboxyltransferase</fullName>
    </submittedName>
</protein>
<dbReference type="GO" id="GO:0016740">
    <property type="term" value="F:transferase activity"/>
    <property type="evidence" value="ECO:0007669"/>
    <property type="project" value="UniProtKB-KW"/>
</dbReference>
<reference evidence="5 6" key="1">
    <citation type="submission" date="2019-08" db="EMBL/GenBank/DDBJ databases">
        <title>Parahaliea maris sp. nov., isolated from the surface seawater.</title>
        <authorList>
            <person name="Liu Y."/>
        </authorList>
    </citation>
    <scope>NUCLEOTIDE SEQUENCE [LARGE SCALE GENOMIC DNA]</scope>
    <source>
        <strain evidence="5 6">HSLHS9</strain>
    </source>
</reference>
<dbReference type="InterPro" id="IPR029000">
    <property type="entry name" value="Cyclophilin-like_dom_sf"/>
</dbReference>
<gene>
    <name evidence="5" type="ORF">FV139_18275</name>
</gene>
<name>A0A5C8ZS78_9GAMM</name>
<evidence type="ECO:0000256" key="2">
    <source>
        <dbReference type="ARBA" id="ARBA00022801"/>
    </source>
</evidence>
<evidence type="ECO:0000256" key="1">
    <source>
        <dbReference type="ARBA" id="ARBA00022741"/>
    </source>
</evidence>
<dbReference type="InterPro" id="IPR003778">
    <property type="entry name" value="CT_A_B"/>
</dbReference>
<evidence type="ECO:0000256" key="3">
    <source>
        <dbReference type="ARBA" id="ARBA00022840"/>
    </source>
</evidence>
<dbReference type="AlphaFoldDB" id="A0A5C8ZS78"/>
<proteinExistence type="predicted"/>
<dbReference type="Proteomes" id="UP000321039">
    <property type="component" value="Unassembled WGS sequence"/>
</dbReference>
<sequence length="312" mass="33597">MSLEVIQPGLMSLLQDSGRFGQQRIGLTTGGPLDPEAFALCNRLLGNEAGATLVEVSFGGLVLKATVETRLCVCGAEMPLRINGEPRELWRVHPVRAGDEIALEFATAGCRAYLGVAGGFAIAPRFGSASTVVREKIGGLAGDKLQPGDSLPCSANRDAPLRYLDEADRPHYGDSVTLRVIPGYQVDHFPPLEQRRFFASEYTVSDRCDRMGYRLEGPAIACDIEGILSEGICFGAIQIPADGQPIVLLNDRQTIGGYPKIGAALSLDVARLAQLTPGATVRFEAITTEAAHNALHLARHRLQHLPLTEYRP</sequence>
<organism evidence="5 6">
    <name type="scientific">Parahaliea maris</name>
    <dbReference type="NCBI Taxonomy" id="2716870"/>
    <lineage>
        <taxon>Bacteria</taxon>
        <taxon>Pseudomonadati</taxon>
        <taxon>Pseudomonadota</taxon>
        <taxon>Gammaproteobacteria</taxon>
        <taxon>Cellvibrionales</taxon>
        <taxon>Halieaceae</taxon>
        <taxon>Parahaliea</taxon>
    </lineage>
</organism>
<dbReference type="InterPro" id="IPR052708">
    <property type="entry name" value="PxpC"/>
</dbReference>
<dbReference type="SUPFAM" id="SSF50891">
    <property type="entry name" value="Cyclophilin-like"/>
    <property type="match status" value="1"/>
</dbReference>
<evidence type="ECO:0000313" key="6">
    <source>
        <dbReference type="Proteomes" id="UP000321039"/>
    </source>
</evidence>
<dbReference type="EMBL" id="VRZA01000008">
    <property type="protein sequence ID" value="TXS90211.1"/>
    <property type="molecule type" value="Genomic_DNA"/>
</dbReference>
<keyword evidence="6" id="KW-1185">Reference proteome</keyword>
<dbReference type="SMART" id="SM00797">
    <property type="entry name" value="AHS2"/>
    <property type="match status" value="1"/>
</dbReference>
<keyword evidence="3" id="KW-0067">ATP-binding</keyword>
<feature type="domain" description="Carboxyltransferase" evidence="4">
    <location>
        <begin position="24"/>
        <end position="302"/>
    </location>
</feature>
<dbReference type="NCBIfam" id="TIGR00724">
    <property type="entry name" value="urea_amlyse_rel"/>
    <property type="match status" value="1"/>
</dbReference>
<dbReference type="Gene3D" id="2.40.100.10">
    <property type="entry name" value="Cyclophilin-like"/>
    <property type="match status" value="1"/>
</dbReference>
<evidence type="ECO:0000313" key="5">
    <source>
        <dbReference type="EMBL" id="TXS90211.1"/>
    </source>
</evidence>
<dbReference type="PANTHER" id="PTHR43309">
    <property type="entry name" value="5-OXOPROLINASE SUBUNIT C"/>
    <property type="match status" value="1"/>
</dbReference>
<dbReference type="GO" id="GO:0016787">
    <property type="term" value="F:hydrolase activity"/>
    <property type="evidence" value="ECO:0007669"/>
    <property type="project" value="UniProtKB-KW"/>
</dbReference>